<name>A0A2P2EC23_9PROT</name>
<dbReference type="SUPFAM" id="SSF48452">
    <property type="entry name" value="TPR-like"/>
    <property type="match status" value="1"/>
</dbReference>
<comment type="similarity">
    <text evidence="1">Belongs to the aspartyl/asparaginyl beta-hydroxylase family.</text>
</comment>
<dbReference type="SUPFAM" id="SSF51197">
    <property type="entry name" value="Clavaminate synthase-like"/>
    <property type="match status" value="1"/>
</dbReference>
<dbReference type="Pfam" id="PF05118">
    <property type="entry name" value="Asp_Arg_Hydrox"/>
    <property type="match status" value="1"/>
</dbReference>
<keyword evidence="2" id="KW-0223">Dioxygenase</keyword>
<accession>A0A2P2EC23</accession>
<dbReference type="InterPro" id="IPR007803">
    <property type="entry name" value="Asp/Arg/Pro-Hydrxlase"/>
</dbReference>
<evidence type="ECO:0000313" key="5">
    <source>
        <dbReference type="EMBL" id="GBF58591.1"/>
    </source>
</evidence>
<proteinExistence type="inferred from homology"/>
<sequence length="400" mass="44130">MIGPVEIDRWGQAGMSALRAQDFVTARECFEAIVAAGGADAAVWLALSMACKGAGDRAAELAAVTQLLDRDPDNIRANLIKADALLHLGSKRAAMGFYQHVETLVPDLADVPTPIATELQRARQDHARLKQEMDAHLQRALAAAGFNPATSSRRFSDSLDLLSGRKQRYVSTPRAYFFPELPVIEFFDRQRFDWLEALEAATDDICEELVPILADGRHFSPYIEVEAEKSAHVAGSSRGNGVSAPEDWTAAYLIRDGKVCEPLASQCPKTMAALANVPLETIQGRAPFALFSRLTPGAWIMPHTGFLNTRLVCHLPLLVPDGCWFRVGNQVRLWERGRAWVFDDTIEHEARNQGTGTRVVLIFNIWHPDLTAEERELVAALMTGVDQFEQVSNAGRLGFQ</sequence>
<evidence type="ECO:0000313" key="6">
    <source>
        <dbReference type="Proteomes" id="UP000245086"/>
    </source>
</evidence>
<dbReference type="RefSeq" id="WP_133245794.1">
    <property type="nucleotide sequence ID" value="NZ_BFBR01000007.1"/>
</dbReference>
<comment type="caution">
    <text evidence="5">The sequence shown here is derived from an EMBL/GenBank/DDBJ whole genome shotgun (WGS) entry which is preliminary data.</text>
</comment>
<dbReference type="EMBL" id="BFBR01000007">
    <property type="protein sequence ID" value="GBF58591.1"/>
    <property type="molecule type" value="Genomic_DNA"/>
</dbReference>
<organism evidence="5 6">
    <name type="scientific">Candidatus Phycosocius bacilliformis</name>
    <dbReference type="NCBI Taxonomy" id="1445552"/>
    <lineage>
        <taxon>Bacteria</taxon>
        <taxon>Pseudomonadati</taxon>
        <taxon>Pseudomonadota</taxon>
        <taxon>Alphaproteobacteria</taxon>
        <taxon>Caulobacterales</taxon>
        <taxon>Caulobacterales incertae sedis</taxon>
        <taxon>Candidatus Phycosocius</taxon>
    </lineage>
</organism>
<evidence type="ECO:0000256" key="1">
    <source>
        <dbReference type="ARBA" id="ARBA00007730"/>
    </source>
</evidence>
<dbReference type="InterPro" id="IPR051821">
    <property type="entry name" value="Asp/Asn_beta-hydroxylase"/>
</dbReference>
<evidence type="ECO:0000256" key="3">
    <source>
        <dbReference type="ARBA" id="ARBA00023002"/>
    </source>
</evidence>
<dbReference type="Gene3D" id="2.60.120.330">
    <property type="entry name" value="B-lactam Antibiotic, Isopenicillin N Synthase, Chain"/>
    <property type="match status" value="1"/>
</dbReference>
<dbReference type="Proteomes" id="UP000245086">
    <property type="component" value="Unassembled WGS sequence"/>
</dbReference>
<dbReference type="InterPro" id="IPR027443">
    <property type="entry name" value="IPNS-like_sf"/>
</dbReference>
<dbReference type="OrthoDB" id="21665at2"/>
<dbReference type="Gene3D" id="1.25.40.10">
    <property type="entry name" value="Tetratricopeptide repeat domain"/>
    <property type="match status" value="1"/>
</dbReference>
<feature type="domain" description="Aspartyl/asparaginy/proline hydroxylase" evidence="4">
    <location>
        <begin position="201"/>
        <end position="368"/>
    </location>
</feature>
<dbReference type="AlphaFoldDB" id="A0A2P2EC23"/>
<dbReference type="PANTHER" id="PTHR46332">
    <property type="entry name" value="ASPARTATE BETA-HYDROXYLASE DOMAIN-CONTAINING PROTEIN 2"/>
    <property type="match status" value="1"/>
</dbReference>
<dbReference type="GO" id="GO:0016020">
    <property type="term" value="C:membrane"/>
    <property type="evidence" value="ECO:0007669"/>
    <property type="project" value="TreeGrafter"/>
</dbReference>
<keyword evidence="3" id="KW-0560">Oxidoreductase</keyword>
<dbReference type="GO" id="GO:0051213">
    <property type="term" value="F:dioxygenase activity"/>
    <property type="evidence" value="ECO:0007669"/>
    <property type="project" value="UniProtKB-KW"/>
</dbReference>
<protein>
    <recommendedName>
        <fullName evidence="4">Aspartyl/asparaginy/proline hydroxylase domain-containing protein</fullName>
    </recommendedName>
</protein>
<gene>
    <name evidence="5" type="ORF">PbB2_02277</name>
</gene>
<reference evidence="5 6" key="1">
    <citation type="journal article" date="2018" name="Genome Announc.">
        <title>Draft Genome Sequence of "Candidatus Phycosocius bacilliformis," an Alphaproteobacterial Ectosymbiont of the Hydrocarbon-Producing Green Alga Botryococcus braunii.</title>
        <authorList>
            <person name="Tanabe Y."/>
            <person name="Yamaguchi H."/>
            <person name="Watanabe M.M."/>
        </authorList>
    </citation>
    <scope>NUCLEOTIDE SEQUENCE [LARGE SCALE GENOMIC DNA]</scope>
    <source>
        <strain evidence="5 6">BOTRYCO-2</strain>
    </source>
</reference>
<dbReference type="PANTHER" id="PTHR46332:SF5">
    <property type="entry name" value="ASPARTATE BETA-HYDROXYLASE DOMAIN CONTAINING 2"/>
    <property type="match status" value="1"/>
</dbReference>
<evidence type="ECO:0000256" key="2">
    <source>
        <dbReference type="ARBA" id="ARBA00022964"/>
    </source>
</evidence>
<dbReference type="InterPro" id="IPR011990">
    <property type="entry name" value="TPR-like_helical_dom_sf"/>
</dbReference>
<evidence type="ECO:0000259" key="4">
    <source>
        <dbReference type="Pfam" id="PF05118"/>
    </source>
</evidence>
<keyword evidence="6" id="KW-1185">Reference proteome</keyword>